<comment type="caution">
    <text evidence="8">The sequence shown here is derived from an EMBL/GenBank/DDBJ whole genome shotgun (WGS) entry which is preliminary data.</text>
</comment>
<feature type="transmembrane region" description="Helical" evidence="6">
    <location>
        <begin position="118"/>
        <end position="140"/>
    </location>
</feature>
<dbReference type="Proteomes" id="UP001054889">
    <property type="component" value="Unassembled WGS sequence"/>
</dbReference>
<dbReference type="PANTHER" id="PTHR11814">
    <property type="entry name" value="SULFATE TRANSPORTER"/>
    <property type="match status" value="1"/>
</dbReference>
<dbReference type="AlphaFoldDB" id="A0AAV5BFU9"/>
<dbReference type="FunFam" id="3.30.750.24:FF:000002">
    <property type="entry name" value="Sulfate transporter 31"/>
    <property type="match status" value="1"/>
</dbReference>
<evidence type="ECO:0000256" key="2">
    <source>
        <dbReference type="ARBA" id="ARBA00022448"/>
    </source>
</evidence>
<gene>
    <name evidence="8" type="primary">ga00271</name>
    <name evidence="8" type="ORF">PR202_ga00271</name>
</gene>
<dbReference type="PROSITE" id="PS50801">
    <property type="entry name" value="STAS"/>
    <property type="match status" value="1"/>
</dbReference>
<evidence type="ECO:0000313" key="8">
    <source>
        <dbReference type="EMBL" id="GJM84588.1"/>
    </source>
</evidence>
<dbReference type="CDD" id="cd07042">
    <property type="entry name" value="STAS_SulP_like_sulfate_transporter"/>
    <property type="match status" value="1"/>
</dbReference>
<dbReference type="Pfam" id="PF00916">
    <property type="entry name" value="Sulfate_transp"/>
    <property type="match status" value="2"/>
</dbReference>
<evidence type="ECO:0000256" key="3">
    <source>
        <dbReference type="ARBA" id="ARBA00022692"/>
    </source>
</evidence>
<feature type="transmembrane region" description="Helical" evidence="6">
    <location>
        <begin position="211"/>
        <end position="230"/>
    </location>
</feature>
<dbReference type="InterPro" id="IPR002645">
    <property type="entry name" value="STAS_dom"/>
</dbReference>
<dbReference type="GO" id="GO:0055085">
    <property type="term" value="P:transmembrane transport"/>
    <property type="evidence" value="ECO:0007669"/>
    <property type="project" value="InterPro"/>
</dbReference>
<proteinExistence type="predicted"/>
<keyword evidence="4 6" id="KW-1133">Transmembrane helix</keyword>
<comment type="subcellular location">
    <subcellularLocation>
        <location evidence="1">Membrane</location>
        <topology evidence="1">Multi-pass membrane protein</topology>
    </subcellularLocation>
</comment>
<organism evidence="8 9">
    <name type="scientific">Eleusine coracana subsp. coracana</name>
    <dbReference type="NCBI Taxonomy" id="191504"/>
    <lineage>
        <taxon>Eukaryota</taxon>
        <taxon>Viridiplantae</taxon>
        <taxon>Streptophyta</taxon>
        <taxon>Embryophyta</taxon>
        <taxon>Tracheophyta</taxon>
        <taxon>Spermatophyta</taxon>
        <taxon>Magnoliopsida</taxon>
        <taxon>Liliopsida</taxon>
        <taxon>Poales</taxon>
        <taxon>Poaceae</taxon>
        <taxon>PACMAD clade</taxon>
        <taxon>Chloridoideae</taxon>
        <taxon>Cynodonteae</taxon>
        <taxon>Eleusininae</taxon>
        <taxon>Eleusine</taxon>
    </lineage>
</organism>
<keyword evidence="9" id="KW-1185">Reference proteome</keyword>
<evidence type="ECO:0000256" key="5">
    <source>
        <dbReference type="ARBA" id="ARBA00023136"/>
    </source>
</evidence>
<protein>
    <recommendedName>
        <fullName evidence="7">STAS domain-containing protein</fullName>
    </recommendedName>
</protein>
<feature type="transmembrane region" description="Helical" evidence="6">
    <location>
        <begin position="274"/>
        <end position="297"/>
    </location>
</feature>
<dbReference type="GO" id="GO:0016020">
    <property type="term" value="C:membrane"/>
    <property type="evidence" value="ECO:0007669"/>
    <property type="project" value="UniProtKB-SubCell"/>
</dbReference>
<keyword evidence="5 6" id="KW-0472">Membrane</keyword>
<dbReference type="SUPFAM" id="SSF52091">
    <property type="entry name" value="SpoIIaa-like"/>
    <property type="match status" value="1"/>
</dbReference>
<accession>A0AAV5BFU9</accession>
<feature type="transmembrane region" description="Helical" evidence="6">
    <location>
        <begin position="251"/>
        <end position="268"/>
    </location>
</feature>
<dbReference type="EMBL" id="BQKI01000001">
    <property type="protein sequence ID" value="GJM84588.1"/>
    <property type="molecule type" value="Genomic_DNA"/>
</dbReference>
<dbReference type="Gene3D" id="3.30.750.24">
    <property type="entry name" value="STAS domain"/>
    <property type="match status" value="1"/>
</dbReference>
<dbReference type="InterPro" id="IPR001902">
    <property type="entry name" value="SLC26A/SulP_fam"/>
</dbReference>
<evidence type="ECO:0000313" key="9">
    <source>
        <dbReference type="Proteomes" id="UP001054889"/>
    </source>
</evidence>
<dbReference type="InterPro" id="IPR011547">
    <property type="entry name" value="SLC26A/SulP_dom"/>
</dbReference>
<reference evidence="8" key="2">
    <citation type="submission" date="2021-12" db="EMBL/GenBank/DDBJ databases">
        <title>Resequencing data analysis of finger millet.</title>
        <authorList>
            <person name="Hatakeyama M."/>
            <person name="Aluri S."/>
            <person name="Balachadran M.T."/>
            <person name="Sivarajan S.R."/>
            <person name="Poveda L."/>
            <person name="Shimizu-Inatsugi R."/>
            <person name="Schlapbach R."/>
            <person name="Sreeman S.M."/>
            <person name="Shimizu K.K."/>
        </authorList>
    </citation>
    <scope>NUCLEOTIDE SEQUENCE</scope>
</reference>
<name>A0AAV5BFU9_ELECO</name>
<reference evidence="8" key="1">
    <citation type="journal article" date="2018" name="DNA Res.">
        <title>Multiple hybrid de novo genome assembly of finger millet, an orphan allotetraploid crop.</title>
        <authorList>
            <person name="Hatakeyama M."/>
            <person name="Aluri S."/>
            <person name="Balachadran M.T."/>
            <person name="Sivarajan S.R."/>
            <person name="Patrignani A."/>
            <person name="Gruter S."/>
            <person name="Poveda L."/>
            <person name="Shimizu-Inatsugi R."/>
            <person name="Baeten J."/>
            <person name="Francoijs K.J."/>
            <person name="Nataraja K.N."/>
            <person name="Reddy Y.A.N."/>
            <person name="Phadnis S."/>
            <person name="Ravikumar R.L."/>
            <person name="Schlapbach R."/>
            <person name="Sreeman S.M."/>
            <person name="Shimizu K.K."/>
        </authorList>
    </citation>
    <scope>NUCLEOTIDE SEQUENCE</scope>
</reference>
<evidence type="ECO:0000256" key="4">
    <source>
        <dbReference type="ARBA" id="ARBA00022989"/>
    </source>
</evidence>
<feature type="transmembrane region" description="Helical" evidence="6">
    <location>
        <begin position="304"/>
        <end position="332"/>
    </location>
</feature>
<dbReference type="InterPro" id="IPR036513">
    <property type="entry name" value="STAS_dom_sf"/>
</dbReference>
<keyword evidence="3 6" id="KW-0812">Transmembrane</keyword>
<evidence type="ECO:0000256" key="1">
    <source>
        <dbReference type="ARBA" id="ARBA00004141"/>
    </source>
</evidence>
<evidence type="ECO:0000256" key="6">
    <source>
        <dbReference type="SAM" id="Phobius"/>
    </source>
</evidence>
<dbReference type="Pfam" id="PF01740">
    <property type="entry name" value="STAS"/>
    <property type="match status" value="1"/>
</dbReference>
<feature type="domain" description="STAS" evidence="7">
    <location>
        <begin position="360"/>
        <end position="483"/>
    </location>
</feature>
<sequence>MVVADADGRRARAARVPVPPPRPFLHTLGAGLKETLFPDDPVRAVAREAAASGGGPGARTLAALRYAFPCLGWLPSYSLAALRSDLVAGVTVASLAVPQGISYARLAGVDPSKRRPKFFWVSAAAPLVSVIFGTVLVYLIHGENHGIQTIGYVKKGINPSSAGSLLLSSAHTMLAARTGILTGIISLAEGAAVARSFAMAKNYQVDGNKEMIAFGVMNMAGSCTSCYLTAGPFSRSAVNRDAGCRTPASNAFMAVAVALTLLFLTPLFRHTPQLALSAIIASAMLGNIHLAAAARLWRVDRVDFFVCLGAFLGVVFASVEVGLCVAVAVSVLRVLLLVARPRTTALGKIPESAVYRRMDQYAMAEGTPGVLVLRIDAPIYFANASYLRERISRWMGDEEDRIKAEGDQELRCLVLDMGAVASIDMSGIKMLEELKMSLDKRSIQMALANPGSEVMRKLDSSEVLQLIGDDWIFLTVGEACDYARTTCKIGAALQIAATPDEMV</sequence>
<evidence type="ECO:0000259" key="7">
    <source>
        <dbReference type="PROSITE" id="PS50801"/>
    </source>
</evidence>
<keyword evidence="2" id="KW-0813">Transport</keyword>